<organism evidence="2 3">
    <name type="scientific">Serendipita indica (strain DSM 11827)</name>
    <name type="common">Root endophyte fungus</name>
    <name type="synonym">Piriformospora indica</name>
    <dbReference type="NCBI Taxonomy" id="1109443"/>
    <lineage>
        <taxon>Eukaryota</taxon>
        <taxon>Fungi</taxon>
        <taxon>Dikarya</taxon>
        <taxon>Basidiomycota</taxon>
        <taxon>Agaricomycotina</taxon>
        <taxon>Agaricomycetes</taxon>
        <taxon>Sebacinales</taxon>
        <taxon>Serendipitaceae</taxon>
        <taxon>Serendipita</taxon>
    </lineage>
</organism>
<feature type="compositionally biased region" description="Polar residues" evidence="1">
    <location>
        <begin position="321"/>
        <end position="333"/>
    </location>
</feature>
<feature type="region of interest" description="Disordered" evidence="1">
    <location>
        <begin position="400"/>
        <end position="425"/>
    </location>
</feature>
<feature type="region of interest" description="Disordered" evidence="1">
    <location>
        <begin position="305"/>
        <end position="357"/>
    </location>
</feature>
<accession>G4TEZ8</accession>
<gene>
    <name evidence="2" type="ORF">PIIN_03813</name>
</gene>
<dbReference type="EMBL" id="CAFZ01000066">
    <property type="protein sequence ID" value="CCA69874.1"/>
    <property type="molecule type" value="Genomic_DNA"/>
</dbReference>
<evidence type="ECO:0000313" key="2">
    <source>
        <dbReference type="EMBL" id="CCA69874.1"/>
    </source>
</evidence>
<dbReference type="OrthoDB" id="552194at2759"/>
<sequence>MPWISRELGRLDVGPFTEKDVLGDRIPELQYTSTKNWVMERGGVEINVGKNVPGAVNAGDRVLVHSKTIVRPEWIEIICCVPDAVTIREKECAPLGVRLCHGYDRRMTHLVTEEITGEPNQLPVLLLGGGIVTPKWVKELFRRANLLRTGSSPDFQSPALDDYLPPFSPNIISAYAEPGLWTQKLDRRTLFEGRHFVFLLEGDSLSSLWKNIMDAGNTDYETFDVRNGSSKWSGTLTLLRAKGREHAFNITLIGDEGSLSAATGRSWKEFIRVMEQIGLRLIHFSKLTEAILWCDADVLKSEFDPGTVNDKSAENIPGTISEASSLELSQDRSNMVRRRRAPSVAPIIPEQPANDEELLKRRVRQPSAEPMSGSDPNVQVTSPLLAESIPALDSSVQTLLGRSKLKRRDRTQMSQASETPTVSLLDKHRQLFEETDPDRHFASQASNDLVPSINALTLAERVELAERERLKGLETATQTRKRKVEQIIKEEEEDEPPPETAESVTGTRSRASSRSRSIGPPPKKRPNIRQGTVELESVVEVEESHASAPITKSKAPVKSAKPTQVDKDAKYLTALASTRKGKKKEDAFDRDFNKLKIAKPRTDEIELDDLNAAMIAWQAADIDMNLRGNFMVCQPTLVPREPTQAKRRKEGNPEWVGRPDFKKFKKKNSVKRNMVQLVANLVLSEDEEDKAPQEDEDFQELTVATHSRKKKLKATQVQADSGDESDIPVKPSTRGRSKTPAATRQTQTRKTPALFFDESEDERDLAAGKSFDESEEEEPPKTTKKTGNNKRPVVMALSSSDEDDRRKKKARRR</sequence>
<dbReference type="Proteomes" id="UP000007148">
    <property type="component" value="Unassembled WGS sequence"/>
</dbReference>
<dbReference type="CDD" id="cd00027">
    <property type="entry name" value="BRCT"/>
    <property type="match status" value="1"/>
</dbReference>
<evidence type="ECO:0000313" key="3">
    <source>
        <dbReference type="Proteomes" id="UP000007148"/>
    </source>
</evidence>
<dbReference type="InterPro" id="IPR040227">
    <property type="entry name" value="Nibrin-rel"/>
</dbReference>
<feature type="region of interest" description="Disordered" evidence="1">
    <location>
        <begin position="487"/>
        <end position="564"/>
    </location>
</feature>
<dbReference type="GO" id="GO:0000724">
    <property type="term" value="P:double-strand break repair via homologous recombination"/>
    <property type="evidence" value="ECO:0007669"/>
    <property type="project" value="TreeGrafter"/>
</dbReference>
<keyword evidence="3" id="KW-1185">Reference proteome</keyword>
<dbReference type="PANTHER" id="PTHR12162:SF0">
    <property type="entry name" value="NIBRIN"/>
    <property type="match status" value="1"/>
</dbReference>
<dbReference type="GO" id="GO:0030870">
    <property type="term" value="C:Mre11 complex"/>
    <property type="evidence" value="ECO:0007669"/>
    <property type="project" value="InterPro"/>
</dbReference>
<comment type="caution">
    <text evidence="2">The sequence shown here is derived from an EMBL/GenBank/DDBJ whole genome shotgun (WGS) entry which is preliminary data.</text>
</comment>
<dbReference type="PANTHER" id="PTHR12162">
    <property type="entry name" value="NIBRIN-RELATED"/>
    <property type="match status" value="1"/>
</dbReference>
<dbReference type="GO" id="GO:0003684">
    <property type="term" value="F:damaged DNA binding"/>
    <property type="evidence" value="ECO:0007669"/>
    <property type="project" value="TreeGrafter"/>
</dbReference>
<dbReference type="AlphaFoldDB" id="G4TEZ8"/>
<feature type="compositionally biased region" description="Low complexity" evidence="1">
    <location>
        <begin position="508"/>
        <end position="517"/>
    </location>
</feature>
<reference evidence="2 3" key="1">
    <citation type="journal article" date="2011" name="PLoS Pathog.">
        <title>Endophytic Life Strategies Decoded by Genome and Transcriptome Analyses of the Mutualistic Root Symbiont Piriformospora indica.</title>
        <authorList>
            <person name="Zuccaro A."/>
            <person name="Lahrmann U."/>
            <person name="Guldener U."/>
            <person name="Langen G."/>
            <person name="Pfiffi S."/>
            <person name="Biedenkopf D."/>
            <person name="Wong P."/>
            <person name="Samans B."/>
            <person name="Grimm C."/>
            <person name="Basiewicz M."/>
            <person name="Murat C."/>
            <person name="Martin F."/>
            <person name="Kogel K.H."/>
        </authorList>
    </citation>
    <scope>NUCLEOTIDE SEQUENCE [LARGE SCALE GENOMIC DNA]</scope>
    <source>
        <strain evidence="2 3">DSM 11827</strain>
    </source>
</reference>
<feature type="compositionally biased region" description="Polar residues" evidence="1">
    <location>
        <begin position="412"/>
        <end position="422"/>
    </location>
</feature>
<dbReference type="GO" id="GO:0007095">
    <property type="term" value="P:mitotic G2 DNA damage checkpoint signaling"/>
    <property type="evidence" value="ECO:0007669"/>
    <property type="project" value="InterPro"/>
</dbReference>
<proteinExistence type="predicted"/>
<dbReference type="HOGENOM" id="CLU_007603_0_0_1"/>
<feature type="region of interest" description="Disordered" evidence="1">
    <location>
        <begin position="705"/>
        <end position="813"/>
    </location>
</feature>
<name>G4TEZ8_SERID</name>
<evidence type="ECO:0000256" key="1">
    <source>
        <dbReference type="SAM" id="MobiDB-lite"/>
    </source>
</evidence>
<protein>
    <submittedName>
        <fullName evidence="2">Related to proline-rich protein-Laccaria bicolor</fullName>
    </submittedName>
</protein>
<dbReference type="eggNOG" id="ENOG502R2KR">
    <property type="taxonomic scope" value="Eukaryota"/>
</dbReference>
<feature type="compositionally biased region" description="Polar residues" evidence="1">
    <location>
        <begin position="740"/>
        <end position="750"/>
    </location>
</feature>
<dbReference type="InParanoid" id="G4TEZ8"/>